<feature type="transmembrane region" description="Helical" evidence="1">
    <location>
        <begin position="82"/>
        <end position="104"/>
    </location>
</feature>
<feature type="transmembrane region" description="Helical" evidence="1">
    <location>
        <begin position="50"/>
        <end position="70"/>
    </location>
</feature>
<evidence type="ECO:0000256" key="1">
    <source>
        <dbReference type="SAM" id="Phobius"/>
    </source>
</evidence>
<accession>A0A098SAZ0</accession>
<protein>
    <submittedName>
        <fullName evidence="2">Membrane protein</fullName>
    </submittedName>
</protein>
<organism evidence="2 3">
    <name type="scientific">Phaeodactylibacter xiamenensis</name>
    <dbReference type="NCBI Taxonomy" id="1524460"/>
    <lineage>
        <taxon>Bacteria</taxon>
        <taxon>Pseudomonadati</taxon>
        <taxon>Bacteroidota</taxon>
        <taxon>Saprospiria</taxon>
        <taxon>Saprospirales</taxon>
        <taxon>Haliscomenobacteraceae</taxon>
        <taxon>Phaeodactylibacter</taxon>
    </lineage>
</organism>
<gene>
    <name evidence="2" type="ORF">IX84_02825</name>
</gene>
<proteinExistence type="predicted"/>
<dbReference type="STRING" id="1524460.IX84_02825"/>
<feature type="transmembrane region" description="Helical" evidence="1">
    <location>
        <begin position="143"/>
        <end position="160"/>
    </location>
</feature>
<dbReference type="InterPro" id="IPR013901">
    <property type="entry name" value="Anthrone_oxy"/>
</dbReference>
<dbReference type="AlphaFoldDB" id="A0A098SAZ0"/>
<dbReference type="RefSeq" id="WP_044216354.1">
    <property type="nucleotide sequence ID" value="NZ_JBKAGJ010000024.1"/>
</dbReference>
<keyword evidence="1" id="KW-0472">Membrane</keyword>
<sequence>MDFSIKSFILFTAVALTGLSAGLFYAWSVSVIPGTRKIPDPVYLETMQSINRAILNPAFFLIFFGSPLALGISTFQQAGSGWAFGLLLGATLTYLAGTFGVTALGNVPLNDALDILDLVELSQQEAADFRQHYEQKWNRLHQLRMACSVLAFALSLLALFKV</sequence>
<keyword evidence="3" id="KW-1185">Reference proteome</keyword>
<dbReference type="OrthoDB" id="772592at2"/>
<comment type="caution">
    <text evidence="2">The sequence shown here is derived from an EMBL/GenBank/DDBJ whole genome shotgun (WGS) entry which is preliminary data.</text>
</comment>
<reference evidence="2 3" key="1">
    <citation type="journal article" date="2014" name="Int. J. Syst. Evol. Microbiol.">
        <title>Phaeodactylibacter xiamenensis gen. nov., sp. nov., a member of the family Saprospiraceae isolated from the marine alga Phaeodactylum tricornutum.</title>
        <authorList>
            <person name="Chen Z.Jr."/>
            <person name="Lei X."/>
            <person name="Lai Q."/>
            <person name="Li Y."/>
            <person name="Zhang B."/>
            <person name="Zhang J."/>
            <person name="Zhang H."/>
            <person name="Yang L."/>
            <person name="Zheng W."/>
            <person name="Tian Y."/>
            <person name="Yu Z."/>
            <person name="Xu H.Jr."/>
            <person name="Zheng T."/>
        </authorList>
    </citation>
    <scope>NUCLEOTIDE SEQUENCE [LARGE SCALE GENOMIC DNA]</scope>
    <source>
        <strain evidence="2 3">KD52</strain>
    </source>
</reference>
<dbReference type="Proteomes" id="UP000029736">
    <property type="component" value="Unassembled WGS sequence"/>
</dbReference>
<evidence type="ECO:0000313" key="2">
    <source>
        <dbReference type="EMBL" id="KGE89285.1"/>
    </source>
</evidence>
<keyword evidence="1" id="KW-0812">Transmembrane</keyword>
<dbReference type="EMBL" id="JPOS01000010">
    <property type="protein sequence ID" value="KGE89285.1"/>
    <property type="molecule type" value="Genomic_DNA"/>
</dbReference>
<evidence type="ECO:0000313" key="3">
    <source>
        <dbReference type="Proteomes" id="UP000029736"/>
    </source>
</evidence>
<name>A0A098SAZ0_9BACT</name>
<dbReference type="Pfam" id="PF08592">
    <property type="entry name" value="Anthrone_oxy"/>
    <property type="match status" value="1"/>
</dbReference>
<keyword evidence="1" id="KW-1133">Transmembrane helix</keyword>